<protein>
    <submittedName>
        <fullName evidence="2">Uncharacterized protein DUF4185</fullName>
    </submittedName>
</protein>
<dbReference type="AlphaFoldDB" id="A0A560HC91"/>
<dbReference type="Pfam" id="PF13810">
    <property type="entry name" value="DUF4185"/>
    <property type="match status" value="1"/>
</dbReference>
<proteinExistence type="predicted"/>
<keyword evidence="3" id="KW-1185">Reference proteome</keyword>
<gene>
    <name evidence="2" type="ORF">FBZ90_104381</name>
</gene>
<evidence type="ECO:0000313" key="3">
    <source>
        <dbReference type="Proteomes" id="UP000315751"/>
    </source>
</evidence>
<dbReference type="EMBL" id="VITR01000004">
    <property type="protein sequence ID" value="TWB43993.1"/>
    <property type="molecule type" value="Genomic_DNA"/>
</dbReference>
<comment type="caution">
    <text evidence="2">The sequence shown here is derived from an EMBL/GenBank/DDBJ whole genome shotgun (WGS) entry which is preliminary data.</text>
</comment>
<evidence type="ECO:0000313" key="2">
    <source>
        <dbReference type="EMBL" id="TWB43993.1"/>
    </source>
</evidence>
<organism evidence="2 3">
    <name type="scientific">Nitrospirillum amazonense</name>
    <dbReference type="NCBI Taxonomy" id="28077"/>
    <lineage>
        <taxon>Bacteria</taxon>
        <taxon>Pseudomonadati</taxon>
        <taxon>Pseudomonadota</taxon>
        <taxon>Alphaproteobacteria</taxon>
        <taxon>Rhodospirillales</taxon>
        <taxon>Azospirillaceae</taxon>
        <taxon>Nitrospirillum</taxon>
    </lineage>
</organism>
<accession>A0A560HC91</accession>
<feature type="domain" description="DUF4185" evidence="1">
    <location>
        <begin position="132"/>
        <end position="281"/>
    </location>
</feature>
<dbReference type="InterPro" id="IPR025442">
    <property type="entry name" value="DUF4185"/>
</dbReference>
<dbReference type="InterPro" id="IPR006311">
    <property type="entry name" value="TAT_signal"/>
</dbReference>
<evidence type="ECO:0000259" key="1">
    <source>
        <dbReference type="Pfam" id="PF13810"/>
    </source>
</evidence>
<sequence>MSHRRNFLKQALAAGVGAAHTLYAPATLAGERASAGRGHGIGSAIRRDDTILRSDSLGDGYHMTWTAADRQAVAVNDGTGWADPRVAFYNTRLWTVEGPAPGASFGDMRGYPELDRAARPEGAPSYYGFGLLSVRGRLYQFLSTLDDAKDRPRHWTGAKLIHSEDGGRTWRNQDGSLPVVWEDWGEQNRDRFVFFGEPDGCFSLLSVLQMGQDYSANRDGHVYVYSPNGNRDGLMNQLVMARVRVEHILDRRAYEFFGGHLAGGGARWVKDIADRAPVHVFPEGWVNHTNLFPGDLVLESWLPSVVYNAALDLYMMASAGIGCAPDGTEFGKPSYLGLWVSSAPWGPWRQVYEETAWMPGGDAAARAYGPQIAPKWVAPDGMSFWLVWADLNGIREFAKDEDRLAAALEKADGPRARAGIEANFLRRYMPGFSFNAQRVDLILT</sequence>
<name>A0A560HC91_9PROT</name>
<reference evidence="2 3" key="1">
    <citation type="submission" date="2019-06" db="EMBL/GenBank/DDBJ databases">
        <title>Genomic Encyclopedia of Type Strains, Phase IV (KMG-V): Genome sequencing to study the core and pangenomes of soil and plant-associated prokaryotes.</title>
        <authorList>
            <person name="Whitman W."/>
        </authorList>
    </citation>
    <scope>NUCLEOTIDE SEQUENCE [LARGE SCALE GENOMIC DNA]</scope>
    <source>
        <strain evidence="2 3">BR 11622</strain>
    </source>
</reference>
<dbReference type="RefSeq" id="WP_246130232.1">
    <property type="nucleotide sequence ID" value="NZ_VITR01000004.1"/>
</dbReference>
<dbReference type="PROSITE" id="PS51318">
    <property type="entry name" value="TAT"/>
    <property type="match status" value="1"/>
</dbReference>
<dbReference type="Proteomes" id="UP000315751">
    <property type="component" value="Unassembled WGS sequence"/>
</dbReference>